<dbReference type="EMBL" id="JAMZMK010009380">
    <property type="protein sequence ID" value="KAI7736090.1"/>
    <property type="molecule type" value="Genomic_DNA"/>
</dbReference>
<gene>
    <name evidence="1" type="ORF">M8C21_019828</name>
</gene>
<reference evidence="1" key="1">
    <citation type="submission" date="2022-06" db="EMBL/GenBank/DDBJ databases">
        <title>Uncovering the hologenomic basis of an extraordinary plant invasion.</title>
        <authorList>
            <person name="Bieker V.C."/>
            <person name="Martin M.D."/>
            <person name="Gilbert T."/>
            <person name="Hodgins K."/>
            <person name="Battlay P."/>
            <person name="Petersen B."/>
            <person name="Wilson J."/>
        </authorList>
    </citation>
    <scope>NUCLEOTIDE SEQUENCE</scope>
    <source>
        <strain evidence="1">AA19_3_7</strain>
        <tissue evidence="1">Leaf</tissue>
    </source>
</reference>
<dbReference type="Proteomes" id="UP001206925">
    <property type="component" value="Unassembled WGS sequence"/>
</dbReference>
<sequence length="154" mass="17458">MSSNTSALRSSPKEFLGSILKQKFCWERGVMASSIKMVQNPNAILYMNQREAAEVDKIHMGKMLQTYKRFFLRLAIGKMCYSKECSCAGNNWPSGYYQTMRFIWVSRISSPSLISPPETRRSGQRHADLGLGRVVRRMVVEVGVKAAAMSLLIR</sequence>
<accession>A0AAD5GB85</accession>
<organism evidence="1 2">
    <name type="scientific">Ambrosia artemisiifolia</name>
    <name type="common">Common ragweed</name>
    <dbReference type="NCBI Taxonomy" id="4212"/>
    <lineage>
        <taxon>Eukaryota</taxon>
        <taxon>Viridiplantae</taxon>
        <taxon>Streptophyta</taxon>
        <taxon>Embryophyta</taxon>
        <taxon>Tracheophyta</taxon>
        <taxon>Spermatophyta</taxon>
        <taxon>Magnoliopsida</taxon>
        <taxon>eudicotyledons</taxon>
        <taxon>Gunneridae</taxon>
        <taxon>Pentapetalae</taxon>
        <taxon>asterids</taxon>
        <taxon>campanulids</taxon>
        <taxon>Asterales</taxon>
        <taxon>Asteraceae</taxon>
        <taxon>Asteroideae</taxon>
        <taxon>Heliantheae alliance</taxon>
        <taxon>Heliantheae</taxon>
        <taxon>Ambrosia</taxon>
    </lineage>
</organism>
<dbReference type="AlphaFoldDB" id="A0AAD5GB85"/>
<name>A0AAD5GB85_AMBAR</name>
<evidence type="ECO:0000313" key="2">
    <source>
        <dbReference type="Proteomes" id="UP001206925"/>
    </source>
</evidence>
<evidence type="ECO:0000313" key="1">
    <source>
        <dbReference type="EMBL" id="KAI7736090.1"/>
    </source>
</evidence>
<feature type="non-terminal residue" evidence="1">
    <location>
        <position position="1"/>
    </location>
</feature>
<keyword evidence="2" id="KW-1185">Reference proteome</keyword>
<protein>
    <submittedName>
        <fullName evidence="1">Uncharacterized protein</fullName>
    </submittedName>
</protein>
<comment type="caution">
    <text evidence="1">The sequence shown here is derived from an EMBL/GenBank/DDBJ whole genome shotgun (WGS) entry which is preliminary data.</text>
</comment>
<proteinExistence type="predicted"/>